<dbReference type="AlphaFoldDB" id="A0A445KBX1"/>
<evidence type="ECO:0000256" key="2">
    <source>
        <dbReference type="ARBA" id="ARBA00023242"/>
    </source>
</evidence>
<dbReference type="InterPro" id="IPR013103">
    <property type="entry name" value="RVT_2"/>
</dbReference>
<dbReference type="EC" id="2.7.7.7" evidence="5"/>
<gene>
    <name evidence="5" type="ORF">D0Y65_015152</name>
</gene>
<evidence type="ECO:0000313" key="5">
    <source>
        <dbReference type="EMBL" id="RZC08301.1"/>
    </source>
</evidence>
<sequence>MNFLGLADALGVTELDELSNGKASILKEPTRLLKDLLSQIESLKKDSASLFSQTHYELTLNPSLQCLTLNQDTPNVSKSLQLALLITCAIWPPLNLLPRLQAMEDKIKALEANNTWTLEFLPPEKMTIGCKWLYLIKYNSDGSIERYKACLVAKGYSQLEGFDFTDVFASVTKLTTMRTVLSIAATKNWPTHQMDVSNAFLHGNLHEEVYMQLSPGFHKQGESRVCRLNKSVYGLKQAPCTRFTTFWSALLEAGFTQSRADYSMFLFTRASHITILLVYVDDIVIIVTTPLDYNHTLVADHGEVLSDPTSYRRLVGRLLYLTVTRPDITYAVNLLSQFMSSPRDTHWQAALRAVRYIKFVPDHGILLSSNSSLRLHAYCDADWASCPTSRRSTIGYCIVLGPSLLCWRTKK</sequence>
<name>A0A445KBX1_GLYSO</name>
<dbReference type="PANTHER" id="PTHR11439">
    <property type="entry name" value="GAG-POL-RELATED RETROTRANSPOSON"/>
    <property type="match status" value="1"/>
</dbReference>
<accession>A0A445KBX1</accession>
<dbReference type="Pfam" id="PF23177">
    <property type="entry name" value="bHLH_IRO3"/>
    <property type="match status" value="1"/>
</dbReference>
<organism evidence="5 6">
    <name type="scientific">Glycine soja</name>
    <name type="common">Wild soybean</name>
    <dbReference type="NCBI Taxonomy" id="3848"/>
    <lineage>
        <taxon>Eukaryota</taxon>
        <taxon>Viridiplantae</taxon>
        <taxon>Streptophyta</taxon>
        <taxon>Embryophyta</taxon>
        <taxon>Tracheophyta</taxon>
        <taxon>Spermatophyta</taxon>
        <taxon>Magnoliopsida</taxon>
        <taxon>eudicotyledons</taxon>
        <taxon>Gunneridae</taxon>
        <taxon>Pentapetalae</taxon>
        <taxon>rosids</taxon>
        <taxon>fabids</taxon>
        <taxon>Fabales</taxon>
        <taxon>Fabaceae</taxon>
        <taxon>Papilionoideae</taxon>
        <taxon>50 kb inversion clade</taxon>
        <taxon>NPAAA clade</taxon>
        <taxon>indigoferoid/millettioid clade</taxon>
        <taxon>Phaseoleae</taxon>
        <taxon>Glycine</taxon>
        <taxon>Glycine subgen. Soja</taxon>
    </lineage>
</organism>
<evidence type="ECO:0000259" key="4">
    <source>
        <dbReference type="Pfam" id="PF23177"/>
    </source>
</evidence>
<evidence type="ECO:0000256" key="1">
    <source>
        <dbReference type="ARBA" id="ARBA00023125"/>
    </source>
</evidence>
<proteinExistence type="predicted"/>
<dbReference type="Proteomes" id="UP000289340">
    <property type="component" value="Chromosome 6"/>
</dbReference>
<feature type="domain" description="Iron-related transcription factor 3 bHLH" evidence="4">
    <location>
        <begin position="13"/>
        <end position="56"/>
    </location>
</feature>
<dbReference type="EMBL" id="QZWG01000006">
    <property type="protein sequence ID" value="RZC08301.1"/>
    <property type="molecule type" value="Genomic_DNA"/>
</dbReference>
<keyword evidence="5" id="KW-0808">Transferase</keyword>
<evidence type="ECO:0000259" key="3">
    <source>
        <dbReference type="Pfam" id="PF07727"/>
    </source>
</evidence>
<keyword evidence="2" id="KW-0539">Nucleus</keyword>
<protein>
    <submittedName>
        <fullName evidence="5">Retrovirus-related Pol polyprotein from transposon RE1</fullName>
        <ecNumber evidence="5">2.7.7.7</ecNumber>
    </submittedName>
</protein>
<feature type="domain" description="Reverse transcriptase Ty1/copia-type" evidence="3">
    <location>
        <begin position="113"/>
        <end position="286"/>
    </location>
</feature>
<evidence type="ECO:0000313" key="6">
    <source>
        <dbReference type="Proteomes" id="UP000289340"/>
    </source>
</evidence>
<dbReference type="GO" id="GO:0003677">
    <property type="term" value="F:DNA binding"/>
    <property type="evidence" value="ECO:0007669"/>
    <property type="project" value="UniProtKB-KW"/>
</dbReference>
<reference evidence="5 6" key="1">
    <citation type="submission" date="2018-09" db="EMBL/GenBank/DDBJ databases">
        <title>A high-quality reference genome of wild soybean provides a powerful tool to mine soybean genomes.</title>
        <authorList>
            <person name="Xie M."/>
            <person name="Chung C.Y.L."/>
            <person name="Li M.-W."/>
            <person name="Wong F.-L."/>
            <person name="Chan T.-F."/>
            <person name="Lam H.-M."/>
        </authorList>
    </citation>
    <scope>NUCLEOTIDE SEQUENCE [LARGE SCALE GENOMIC DNA]</scope>
    <source>
        <strain evidence="6">cv. W05</strain>
        <tissue evidence="5">Hypocotyl of etiolated seedlings</tissue>
    </source>
</reference>
<dbReference type="Pfam" id="PF07727">
    <property type="entry name" value="RVT_2"/>
    <property type="match status" value="1"/>
</dbReference>
<dbReference type="PANTHER" id="PTHR11439:SF511">
    <property type="match status" value="1"/>
</dbReference>
<comment type="caution">
    <text evidence="5">The sequence shown here is derived from an EMBL/GenBank/DDBJ whole genome shotgun (WGS) entry which is preliminary data.</text>
</comment>
<keyword evidence="1" id="KW-0238">DNA-binding</keyword>
<keyword evidence="6" id="KW-1185">Reference proteome</keyword>
<dbReference type="InterPro" id="IPR043502">
    <property type="entry name" value="DNA/RNA_pol_sf"/>
</dbReference>
<dbReference type="InterPro" id="IPR057075">
    <property type="entry name" value="bHLH_IRO3"/>
</dbReference>
<keyword evidence="5" id="KW-0548">Nucleotidyltransferase</keyword>
<dbReference type="GO" id="GO:0003887">
    <property type="term" value="F:DNA-directed DNA polymerase activity"/>
    <property type="evidence" value="ECO:0007669"/>
    <property type="project" value="UniProtKB-EC"/>
</dbReference>
<dbReference type="SUPFAM" id="SSF56672">
    <property type="entry name" value="DNA/RNA polymerases"/>
    <property type="match status" value="1"/>
</dbReference>